<dbReference type="Pfam" id="PF00004">
    <property type="entry name" value="AAA"/>
    <property type="match status" value="3"/>
</dbReference>
<comment type="caution">
    <text evidence="7">The sequence shown here is derived from an EMBL/GenBank/DDBJ whole genome shotgun (WGS) entry which is preliminary data.</text>
</comment>
<dbReference type="InterPro" id="IPR047187">
    <property type="entry name" value="SF1_C_Upf1"/>
</dbReference>
<feature type="coiled-coil region" evidence="4">
    <location>
        <begin position="2208"/>
        <end position="2305"/>
    </location>
</feature>
<evidence type="ECO:0000313" key="7">
    <source>
        <dbReference type="EMBL" id="KAF9789577.1"/>
    </source>
</evidence>
<dbReference type="FunFam" id="1.10.8.60:FF:000159">
    <property type="entry name" value="p-loop containing nucleoside triphosphate hydrolase protein"/>
    <property type="match status" value="1"/>
</dbReference>
<keyword evidence="7" id="KW-0378">Hydrolase</keyword>
<feature type="domain" description="AAA+ ATPase" evidence="6">
    <location>
        <begin position="1324"/>
        <end position="1460"/>
    </location>
</feature>
<evidence type="ECO:0000313" key="8">
    <source>
        <dbReference type="Proteomes" id="UP000736335"/>
    </source>
</evidence>
<feature type="compositionally biased region" description="Basic and acidic residues" evidence="5">
    <location>
        <begin position="1167"/>
        <end position="1214"/>
    </location>
</feature>
<dbReference type="FunFam" id="3.40.50.300:FF:000216">
    <property type="entry name" value="Type VII secretion ATPase EccA"/>
    <property type="match status" value="3"/>
</dbReference>
<feature type="compositionally biased region" description="Low complexity" evidence="5">
    <location>
        <begin position="2151"/>
        <end position="2168"/>
    </location>
</feature>
<evidence type="ECO:0000256" key="4">
    <source>
        <dbReference type="SAM" id="Coils"/>
    </source>
</evidence>
<keyword evidence="8" id="KW-1185">Reference proteome</keyword>
<name>A0A9P6HKU1_9AGAM</name>
<dbReference type="EMBL" id="WIUZ02000003">
    <property type="protein sequence ID" value="KAF9789577.1"/>
    <property type="molecule type" value="Genomic_DNA"/>
</dbReference>
<accession>A0A9P6HKU1</accession>
<proteinExistence type="inferred from homology"/>
<dbReference type="PANTHER" id="PTHR43392:SF2">
    <property type="entry name" value="AAA-TYPE ATPASE FAMILY PROTEIN _ ANKYRIN REPEAT FAMILY PROTEIN"/>
    <property type="match status" value="1"/>
</dbReference>
<dbReference type="Pfam" id="PF17866">
    <property type="entry name" value="AAA_lid_6"/>
    <property type="match status" value="2"/>
</dbReference>
<dbReference type="CDD" id="cd18808">
    <property type="entry name" value="SF1_C_Upf1"/>
    <property type="match status" value="1"/>
</dbReference>
<keyword evidence="2" id="KW-0547">Nucleotide-binding</keyword>
<dbReference type="Gene3D" id="3.40.50.300">
    <property type="entry name" value="P-loop containing nucleotide triphosphate hydrolases"/>
    <property type="match status" value="6"/>
</dbReference>
<dbReference type="Pfam" id="PF13087">
    <property type="entry name" value="AAA_12"/>
    <property type="match status" value="1"/>
</dbReference>
<feature type="region of interest" description="Disordered" evidence="5">
    <location>
        <begin position="2122"/>
        <end position="2193"/>
    </location>
</feature>
<dbReference type="InterPro" id="IPR027417">
    <property type="entry name" value="P-loop_NTPase"/>
</dbReference>
<feature type="domain" description="AAA+ ATPase" evidence="6">
    <location>
        <begin position="1889"/>
        <end position="2026"/>
    </location>
</feature>
<dbReference type="FunFam" id="3.40.50.300:FF:001660">
    <property type="entry name" value="NF-X1 finger and helicase protein, putative"/>
    <property type="match status" value="1"/>
</dbReference>
<evidence type="ECO:0000256" key="5">
    <source>
        <dbReference type="SAM" id="MobiDB-lite"/>
    </source>
</evidence>
<feature type="compositionally biased region" description="Low complexity" evidence="5">
    <location>
        <begin position="1242"/>
        <end position="1252"/>
    </location>
</feature>
<dbReference type="SUPFAM" id="SSF52540">
    <property type="entry name" value="P-loop containing nucleoside triphosphate hydrolases"/>
    <property type="match status" value="4"/>
</dbReference>
<evidence type="ECO:0000256" key="1">
    <source>
        <dbReference type="ARBA" id="ARBA00010378"/>
    </source>
</evidence>
<dbReference type="InterPro" id="IPR003959">
    <property type="entry name" value="ATPase_AAA_core"/>
</dbReference>
<gene>
    <name evidence="7" type="ORF">BJ322DRAFT_1000347</name>
</gene>
<dbReference type="FunFam" id="1.10.8.60:FF:000160">
    <property type="entry name" value="WGS project CABT00000000 data, contig 2.55"/>
    <property type="match status" value="1"/>
</dbReference>
<dbReference type="InterPro" id="IPR041679">
    <property type="entry name" value="DNA2/NAM7-like_C"/>
</dbReference>
<feature type="compositionally biased region" description="Basic and acidic residues" evidence="5">
    <location>
        <begin position="2178"/>
        <end position="2192"/>
    </location>
</feature>
<dbReference type="Pfam" id="PF13086">
    <property type="entry name" value="AAA_11"/>
    <property type="match status" value="1"/>
</dbReference>
<evidence type="ECO:0000256" key="2">
    <source>
        <dbReference type="ARBA" id="ARBA00022741"/>
    </source>
</evidence>
<reference evidence="7" key="1">
    <citation type="journal article" date="2020" name="Nat. Commun.">
        <title>Large-scale genome sequencing of mycorrhizal fungi provides insights into the early evolution of symbiotic traits.</title>
        <authorList>
            <person name="Miyauchi S."/>
            <person name="Kiss E."/>
            <person name="Kuo A."/>
            <person name="Drula E."/>
            <person name="Kohler A."/>
            <person name="Sanchez-Garcia M."/>
            <person name="Morin E."/>
            <person name="Andreopoulos B."/>
            <person name="Barry K.W."/>
            <person name="Bonito G."/>
            <person name="Buee M."/>
            <person name="Carver A."/>
            <person name="Chen C."/>
            <person name="Cichocki N."/>
            <person name="Clum A."/>
            <person name="Culley D."/>
            <person name="Crous P.W."/>
            <person name="Fauchery L."/>
            <person name="Girlanda M."/>
            <person name="Hayes R.D."/>
            <person name="Keri Z."/>
            <person name="LaButti K."/>
            <person name="Lipzen A."/>
            <person name="Lombard V."/>
            <person name="Magnuson J."/>
            <person name="Maillard F."/>
            <person name="Murat C."/>
            <person name="Nolan M."/>
            <person name="Ohm R.A."/>
            <person name="Pangilinan J."/>
            <person name="Pereira M.F."/>
            <person name="Perotto S."/>
            <person name="Peter M."/>
            <person name="Pfister S."/>
            <person name="Riley R."/>
            <person name="Sitrit Y."/>
            <person name="Stielow J.B."/>
            <person name="Szollosi G."/>
            <person name="Zifcakova L."/>
            <person name="Stursova M."/>
            <person name="Spatafora J.W."/>
            <person name="Tedersoo L."/>
            <person name="Vaario L.M."/>
            <person name="Yamada A."/>
            <person name="Yan M."/>
            <person name="Wang P."/>
            <person name="Xu J."/>
            <person name="Bruns T."/>
            <person name="Baldrian P."/>
            <person name="Vilgalys R."/>
            <person name="Dunand C."/>
            <person name="Henrissat B."/>
            <person name="Grigoriev I.V."/>
            <person name="Hibbett D."/>
            <person name="Nagy L.G."/>
            <person name="Martin F.M."/>
        </authorList>
    </citation>
    <scope>NUCLEOTIDE SEQUENCE</scope>
    <source>
        <strain evidence="7">UH-Tt-Lm1</strain>
    </source>
</reference>
<protein>
    <submittedName>
        <fullName evidence="7">P-loop containing nucleoside triphosphate hydrolase protein</fullName>
    </submittedName>
</protein>
<dbReference type="GO" id="GO:0016887">
    <property type="term" value="F:ATP hydrolysis activity"/>
    <property type="evidence" value="ECO:0007669"/>
    <property type="project" value="InterPro"/>
</dbReference>
<dbReference type="InterPro" id="IPR041677">
    <property type="entry name" value="DNA2/NAM7_AAA_11"/>
</dbReference>
<keyword evidence="4" id="KW-0175">Coiled coil</keyword>
<dbReference type="PRINTS" id="PR00819">
    <property type="entry name" value="CBXCFQXSUPER"/>
</dbReference>
<feature type="compositionally biased region" description="Low complexity" evidence="5">
    <location>
        <begin position="1215"/>
        <end position="1226"/>
    </location>
</feature>
<feature type="domain" description="AAA+ ATPase" evidence="6">
    <location>
        <begin position="470"/>
        <end position="874"/>
    </location>
</feature>
<dbReference type="InterPro" id="IPR003593">
    <property type="entry name" value="AAA+_ATPase"/>
</dbReference>
<dbReference type="CDD" id="cd17936">
    <property type="entry name" value="EEXXEc_NFX1"/>
    <property type="match status" value="1"/>
</dbReference>
<feature type="compositionally biased region" description="Basic and acidic residues" evidence="5">
    <location>
        <begin position="1253"/>
        <end position="1279"/>
    </location>
</feature>
<dbReference type="OrthoDB" id="2423195at2759"/>
<comment type="similarity">
    <text evidence="1">Belongs to the CbxX/CfxQ family.</text>
</comment>
<feature type="domain" description="AAA+ ATPase" evidence="6">
    <location>
        <begin position="1603"/>
        <end position="1728"/>
    </location>
</feature>
<evidence type="ECO:0000259" key="6">
    <source>
        <dbReference type="SMART" id="SM00382"/>
    </source>
</evidence>
<keyword evidence="3" id="KW-0067">ATP-binding</keyword>
<dbReference type="InterPro" id="IPR000641">
    <property type="entry name" value="CbxX/CfxQ"/>
</dbReference>
<dbReference type="CDD" id="cd06008">
    <property type="entry name" value="NF-X1-zinc-finger"/>
    <property type="match status" value="1"/>
</dbReference>
<dbReference type="GO" id="GO:0005524">
    <property type="term" value="F:ATP binding"/>
    <property type="evidence" value="ECO:0007669"/>
    <property type="project" value="UniProtKB-KW"/>
</dbReference>
<dbReference type="InterPro" id="IPR050773">
    <property type="entry name" value="CbxX/CfxQ_RuBisCO_ESX"/>
</dbReference>
<dbReference type="InterPro" id="IPR041627">
    <property type="entry name" value="AAA_lid_6"/>
</dbReference>
<dbReference type="GO" id="GO:0004386">
    <property type="term" value="F:helicase activity"/>
    <property type="evidence" value="ECO:0007669"/>
    <property type="project" value="InterPro"/>
</dbReference>
<feature type="region of interest" description="Disordered" evidence="5">
    <location>
        <begin position="1241"/>
        <end position="1279"/>
    </location>
</feature>
<dbReference type="PANTHER" id="PTHR43392">
    <property type="entry name" value="AAA-TYPE ATPASE FAMILY PROTEIN / ANKYRIN REPEAT FAMILY PROTEIN"/>
    <property type="match status" value="1"/>
</dbReference>
<reference evidence="7" key="2">
    <citation type="submission" date="2020-11" db="EMBL/GenBank/DDBJ databases">
        <authorList>
            <consortium name="DOE Joint Genome Institute"/>
            <person name="Kuo A."/>
            <person name="Miyauchi S."/>
            <person name="Kiss E."/>
            <person name="Drula E."/>
            <person name="Kohler A."/>
            <person name="Sanchez-Garcia M."/>
            <person name="Andreopoulos B."/>
            <person name="Barry K.W."/>
            <person name="Bonito G."/>
            <person name="Buee M."/>
            <person name="Carver A."/>
            <person name="Chen C."/>
            <person name="Cichocki N."/>
            <person name="Clum A."/>
            <person name="Culley D."/>
            <person name="Crous P.W."/>
            <person name="Fauchery L."/>
            <person name="Girlanda M."/>
            <person name="Hayes R."/>
            <person name="Keri Z."/>
            <person name="Labutti K."/>
            <person name="Lipzen A."/>
            <person name="Lombard V."/>
            <person name="Magnuson J."/>
            <person name="Maillard F."/>
            <person name="Morin E."/>
            <person name="Murat C."/>
            <person name="Nolan M."/>
            <person name="Ohm R."/>
            <person name="Pangilinan J."/>
            <person name="Pereira M."/>
            <person name="Perotto S."/>
            <person name="Peter M."/>
            <person name="Riley R."/>
            <person name="Sitrit Y."/>
            <person name="Stielow B."/>
            <person name="Szollosi G."/>
            <person name="Zifcakova L."/>
            <person name="Stursova M."/>
            <person name="Spatafora J.W."/>
            <person name="Tedersoo L."/>
            <person name="Vaario L.-M."/>
            <person name="Yamada A."/>
            <person name="Yan M."/>
            <person name="Wang P."/>
            <person name="Xu J."/>
            <person name="Bruns T."/>
            <person name="Baldrian P."/>
            <person name="Vilgalys R."/>
            <person name="Henrissat B."/>
            <person name="Grigoriev I.V."/>
            <person name="Hibbett D."/>
            <person name="Nagy L.G."/>
            <person name="Martin F.M."/>
        </authorList>
    </citation>
    <scope>NUCLEOTIDE SEQUENCE</scope>
    <source>
        <strain evidence="7">UH-Tt-Lm1</strain>
    </source>
</reference>
<dbReference type="SMART" id="SM00382">
    <property type="entry name" value="AAA"/>
    <property type="match status" value="4"/>
</dbReference>
<feature type="region of interest" description="Disordered" evidence="5">
    <location>
        <begin position="1167"/>
        <end position="1226"/>
    </location>
</feature>
<organism evidence="7 8">
    <name type="scientific">Thelephora terrestris</name>
    <dbReference type="NCBI Taxonomy" id="56493"/>
    <lineage>
        <taxon>Eukaryota</taxon>
        <taxon>Fungi</taxon>
        <taxon>Dikarya</taxon>
        <taxon>Basidiomycota</taxon>
        <taxon>Agaricomycotina</taxon>
        <taxon>Agaricomycetes</taxon>
        <taxon>Thelephorales</taxon>
        <taxon>Thelephoraceae</taxon>
        <taxon>Thelephora</taxon>
    </lineage>
</organism>
<dbReference type="Gene3D" id="1.10.8.60">
    <property type="match status" value="2"/>
</dbReference>
<dbReference type="CDD" id="cd00009">
    <property type="entry name" value="AAA"/>
    <property type="match status" value="2"/>
</dbReference>
<sequence>MDARAIRLRGIFADVIYGRKALTPQTSSLFVQGLCMQPDAAGCLHKLNNSKEGLKAIQTAMRMDTSPDFMNGLGTQILTYFQPPELKDLSAGRYLQQLVTKIADPPIFWDSFILAFREGKLQEPATLCFAWLLLQLVSLPGDEADPYRPVAQDTALVDSLAASNNNNIRTIAHKIRQIVGVIVTGDRGPGGRHDNDFEDFRKVAILPTADEITSKKPPYYRISKELDDPATIDTRQGTYLDNHFRLLRDDMVHAMREEIETIQGKKKGPRMGLMVEGLKLIDSYCGTPERRVKWGIQLECSKDLPFFRDVKPEDRITAVQNQRRFAKHGSVACILINDKVVGFASIHRDEDLLSKKPPVFVVQLDGEASTVNVLTRLKTANNVKMVQIDTAIFSYEPVLKAIQDIKDVPLAEELLFWNDTCPTRPPTFDEPDIVAALEADPSCELQSYLGTPNSIKLDEKQAASLVTGLTQKVSLIQGPPGTGKSFIGALLAKILHDQTKSKILVCCYTNHALDQFLEDLMKIGIPPSSIVRLGGKYTPATRPLQLDTNRASYSMSQLEYAAIDEAKNLREQNCSQFQGIFGAYKSANIHSQLLEYLEFEEPGYFSAFETPKTCDGQKFIGRDGKPINDFYLLNQWIEGRNAGFLSSRENVVKASKIWSMLRKDRQEKLKTWKDALFKEQVAHVYEIGEAYNNCFASIERMYGRKVEAILNEKRIIACTTTGAAKYGERIRAASPTVVLVEEAGEILESHVLTALGPNTDQLILIGDHKQLRPKINHYGLTVERGRGFNLNVSLFERLVLKGFPHETLRSQHRMRPEISVLIRELTYPELVDAPSTKSRPDIRGLRDNIIFINHDHSEDEDTRLADRKDLGSNTSKQNTHEAEMVLRIVRYLAQNGYGSEKLVVLTPYLGQLSNLQDVLKSENDPVLNDLDSFELVKAGLMPSASAKIGKNPLRLATIDNYQGEESDIVIATLTRSNPKHDIGFMYSPERLNVLLSRARNALVMVGNADTFMKSRKGGELWTRLFKMLRTNGNIYEGLPVRCSQHPDRISLVKEPKQFDVDCPDGGCQEPCGAQLNCGLHTCHSMCHRLRDHSKMPCEEVLTSSCPKGHTETWKCHQKRPSVCRICSQDTERAADKRRKDFELQKKRDAEKQAHDEAMAKINAEEAALKQQEQDVKDAEERVKRKLAAEKKRKDEEKKRKDEEKKRKDEEKKIAAEQSAAASSSSVASTLINTVRSLLSPFTVTPSTQSPPETTEKKEEEKKKKRKESEARSEWQRRKAIDGVVNPHTDAIMEMIGLEAVKQQVLKIMDKVDVTVRQDTSLSKERFNIVLLGNPGTGKTTVARHYAKFLASVDVLPGDEFVETTGAKLGNDGVPGAKKMVEDTLKAGGGCIFIDEAYQLTSPQNYGGGQVLDYLLAEMENNTGKLVFILAGYSRQMEKFFEHNPGIRSRVPYKLNFTDYEDDELLLMLEQLIEKKWDKRMKVEDGTKGLYCRIATRRLGRGRGREGFGNARDLQLLFAKITERQAARLSKERREGVKPDDFLLKKEDLIGPDPSTALPECTAWKKLQELTGLESVKQSVKNLMDFITTNYQRELAEKKPAEVSLNRVFLGNPGTGKTTVAKLYSQILADLGLVSNGEVVIKNPADFVGSALGESEKNTKAILDSTVGKILVIDEASEKCAYGLYGGGGKGGASGAHDPYKTAVIDTIVAEIQSVPGEDRCVLLLGYEEQMVEMFQNVNPGLARRFAIENAFRFEDFNDDELREILNYKLKAQDLSATDSAKDVAIEVLSRSRNRPNFGNAGELENLLSVAKNNHQKRMAQLPFSARSADMLFEPQDFDPDYQRSANATSNLKEIFKDVIGCDKIVKKLEGFQRIAQASKQSGRDPRDLIPTNFVFKGPPGTGKTTTARKMGKVYFDMGFLSSTEVVECSASDLVGQYVGQTGPKTKAVFDRALGKVLFIDEAYRLSEGHFAKEAMDELVGILTQERYKAKLVVILAGYDQEINQLLSVNPGLSSRFPDEIVFENMTSAMCIKVLEKALAKEDIVIDGLEDPSQLYTEFIILFDQLSDLPSWGNARDVITISKRMIRTAIENSLDSPQQRSDPSITLSAQDALTCMKDTLKDLRDRGNVPKNPSPPAHSHLPPIQPPPTATPPSIKTTTATKQATKTAPPKQPPPEPIQEVKAEEQSDGRDPGVSDAVWRQLQADQAAAVKEQRRREEAIEKVRKELREAQEAQEKAQREIAKALEEARLADRKRREEIMKKLEEERLREAAARAERERKAAELKAKEEAERLKRLREAKAQAKLREIGICPAGYVWIKQLGGYRCSAGGHFVTDAQLGF</sequence>
<dbReference type="Proteomes" id="UP000736335">
    <property type="component" value="Unassembled WGS sequence"/>
</dbReference>
<evidence type="ECO:0000256" key="3">
    <source>
        <dbReference type="ARBA" id="ARBA00022840"/>
    </source>
</evidence>